<protein>
    <submittedName>
        <fullName evidence="2">Uncharacterized protein</fullName>
    </submittedName>
</protein>
<dbReference type="Proteomes" id="UP000748025">
    <property type="component" value="Unassembled WGS sequence"/>
</dbReference>
<proteinExistence type="predicted"/>
<feature type="region of interest" description="Disordered" evidence="1">
    <location>
        <begin position="139"/>
        <end position="167"/>
    </location>
</feature>
<feature type="compositionally biased region" description="Polar residues" evidence="1">
    <location>
        <begin position="152"/>
        <end position="167"/>
    </location>
</feature>
<evidence type="ECO:0000256" key="1">
    <source>
        <dbReference type="SAM" id="MobiDB-lite"/>
    </source>
</evidence>
<gene>
    <name evidence="2" type="ORF">E4U43_006972</name>
</gene>
<accession>A0A9P7T219</accession>
<evidence type="ECO:0000313" key="3">
    <source>
        <dbReference type="Proteomes" id="UP000748025"/>
    </source>
</evidence>
<organism evidence="2 3">
    <name type="scientific">Claviceps pusilla</name>
    <dbReference type="NCBI Taxonomy" id="123648"/>
    <lineage>
        <taxon>Eukaryota</taxon>
        <taxon>Fungi</taxon>
        <taxon>Dikarya</taxon>
        <taxon>Ascomycota</taxon>
        <taxon>Pezizomycotina</taxon>
        <taxon>Sordariomycetes</taxon>
        <taxon>Hypocreomycetidae</taxon>
        <taxon>Hypocreales</taxon>
        <taxon>Clavicipitaceae</taxon>
        <taxon>Claviceps</taxon>
    </lineage>
</organism>
<evidence type="ECO:0000313" key="2">
    <source>
        <dbReference type="EMBL" id="KAG6014068.1"/>
    </source>
</evidence>
<feature type="region of interest" description="Disordered" evidence="1">
    <location>
        <begin position="1"/>
        <end position="102"/>
    </location>
</feature>
<feature type="compositionally biased region" description="Basic residues" evidence="1">
    <location>
        <begin position="1"/>
        <end position="11"/>
    </location>
</feature>
<dbReference type="EMBL" id="SRPW01000504">
    <property type="protein sequence ID" value="KAG6014068.1"/>
    <property type="molecule type" value="Genomic_DNA"/>
</dbReference>
<feature type="compositionally biased region" description="Low complexity" evidence="1">
    <location>
        <begin position="17"/>
        <end position="46"/>
    </location>
</feature>
<reference evidence="2" key="1">
    <citation type="journal article" date="2020" name="bioRxiv">
        <title>Whole genome comparisons of ergot fungi reveals the divergence and evolution of species within the genus Claviceps are the result of varying mechanisms driving genome evolution and host range expansion.</title>
        <authorList>
            <person name="Wyka S.A."/>
            <person name="Mondo S.J."/>
            <person name="Liu M."/>
            <person name="Dettman J."/>
            <person name="Nalam V."/>
            <person name="Broders K.D."/>
        </authorList>
    </citation>
    <scope>NUCLEOTIDE SEQUENCE</scope>
    <source>
        <strain evidence="2">CCC 602</strain>
    </source>
</reference>
<dbReference type="AlphaFoldDB" id="A0A9P7T219"/>
<feature type="compositionally biased region" description="Basic and acidic residues" evidence="1">
    <location>
        <begin position="58"/>
        <end position="74"/>
    </location>
</feature>
<comment type="caution">
    <text evidence="2">The sequence shown here is derived from an EMBL/GenBank/DDBJ whole genome shotgun (WGS) entry which is preliminary data.</text>
</comment>
<sequence length="167" mass="18122">MTIRERFRRALRRSDCSDTISQTESSSTTTTVTSASSSSQKSTTSSGKLARTFPWGRRSKDELDRTAQDAKENHGGGGGGGSSSSSSKKSKKMHPSQRPLTLQNLKHQEMLSHFTMTFGASDPDQIESLSFIGISPCCTRSPSLDMGRADTSRSSLTDPSNSYSDRD</sequence>
<dbReference type="OrthoDB" id="4825861at2759"/>
<keyword evidence="3" id="KW-1185">Reference proteome</keyword>
<name>A0A9P7T219_9HYPO</name>